<dbReference type="InterPro" id="IPR023696">
    <property type="entry name" value="Ureohydrolase_dom_sf"/>
</dbReference>
<gene>
    <name evidence="1" type="ORF">LFA_3409</name>
</gene>
<dbReference type="GO" id="GO:0016813">
    <property type="term" value="F:hydrolase activity, acting on carbon-nitrogen (but not peptide) bonds, in linear amidines"/>
    <property type="evidence" value="ECO:0007669"/>
    <property type="project" value="UniProtKB-ARBA"/>
</dbReference>
<organism evidence="1 2">
    <name type="scientific">Legionella fallonii LLAP-10</name>
    <dbReference type="NCBI Taxonomy" id="1212491"/>
    <lineage>
        <taxon>Bacteria</taxon>
        <taxon>Pseudomonadati</taxon>
        <taxon>Pseudomonadota</taxon>
        <taxon>Gammaproteobacteria</taxon>
        <taxon>Legionellales</taxon>
        <taxon>Legionellaceae</taxon>
        <taxon>Legionella</taxon>
    </lineage>
</organism>
<dbReference type="AlphaFoldDB" id="A0A098G9S8"/>
<dbReference type="EMBL" id="LN614827">
    <property type="protein sequence ID" value="CEG58742.1"/>
    <property type="molecule type" value="Genomic_DNA"/>
</dbReference>
<dbReference type="KEGG" id="lfa:LFA_3409"/>
<proteinExistence type="predicted"/>
<accession>A0A098G9S8</accession>
<protein>
    <recommendedName>
        <fullName evidence="3">Arginase</fullName>
    </recommendedName>
</protein>
<keyword evidence="2" id="KW-1185">Reference proteome</keyword>
<dbReference type="HOGENOM" id="CLU_066809_0_0_6"/>
<name>A0A098G9S8_9GAMM</name>
<evidence type="ECO:0000313" key="1">
    <source>
        <dbReference type="EMBL" id="CEG58742.1"/>
    </source>
</evidence>
<dbReference type="RefSeq" id="WP_045096993.1">
    <property type="nucleotide sequence ID" value="NZ_LN614827.1"/>
</dbReference>
<sequence length="277" mass="31936">MQPLLLLTDQYNSTLNYMKNHWEQVITLDFSPLEERLRLYGFRNALNECRKILAALSDDYYFTFMGSGDFHHLTYPMLTRINKPFLLIILDNHTDCSFFPPQFSCGNWVNMSSKLSSCVKIIHIGATQGYGKFEKHFGVTQLVAKNKLVTISGSEFVQNGGVLIKQALTDVDSYLPFYLSIDKDVLSKEVIMTDWDQGVMSLEDMFMVINLLLQNRQCIGADICGEKTEPFYFKNHLKRFISGFDHPQLPAVTKSEFQANVVKQYEINQSIYNLMDR</sequence>
<evidence type="ECO:0008006" key="3">
    <source>
        <dbReference type="Google" id="ProtNLM"/>
    </source>
</evidence>
<reference evidence="2" key="1">
    <citation type="submission" date="2014-09" db="EMBL/GenBank/DDBJ databases">
        <authorList>
            <person name="Gomez-Valero L."/>
        </authorList>
    </citation>
    <scope>NUCLEOTIDE SEQUENCE [LARGE SCALE GENOMIC DNA]</scope>
    <source>
        <strain evidence="2">ATCC700992</strain>
    </source>
</reference>
<dbReference type="GO" id="GO:0046872">
    <property type="term" value="F:metal ion binding"/>
    <property type="evidence" value="ECO:0007669"/>
    <property type="project" value="InterPro"/>
</dbReference>
<dbReference type="Pfam" id="PF00491">
    <property type="entry name" value="Arginase"/>
    <property type="match status" value="1"/>
</dbReference>
<dbReference type="Proteomes" id="UP000032430">
    <property type="component" value="Chromosome I"/>
</dbReference>
<dbReference type="Gene3D" id="3.40.800.10">
    <property type="entry name" value="Ureohydrolase domain"/>
    <property type="match status" value="1"/>
</dbReference>
<dbReference type="SUPFAM" id="SSF52768">
    <property type="entry name" value="Arginase/deacetylase"/>
    <property type="match status" value="1"/>
</dbReference>
<evidence type="ECO:0000313" key="2">
    <source>
        <dbReference type="Proteomes" id="UP000032430"/>
    </source>
</evidence>
<dbReference type="InterPro" id="IPR006035">
    <property type="entry name" value="Ureohydrolase"/>
</dbReference>
<dbReference type="STRING" id="1212491.LFA_3409"/>